<dbReference type="PANTHER" id="PTHR38100:SF1">
    <property type="entry name" value="HIGH FREQUENCY LYSOGENIZATION PROTEIN HFLD"/>
    <property type="match status" value="1"/>
</dbReference>
<gene>
    <name evidence="5" type="ORF">SAJA_00075</name>
</gene>
<evidence type="ECO:0000256" key="1">
    <source>
        <dbReference type="ARBA" id="ARBA00004496"/>
    </source>
</evidence>
<evidence type="ECO:0000256" key="2">
    <source>
        <dbReference type="ARBA" id="ARBA00022475"/>
    </source>
</evidence>
<dbReference type="GO" id="GO:0005737">
    <property type="term" value="C:cytoplasm"/>
    <property type="evidence" value="ECO:0007669"/>
    <property type="project" value="UniProtKB-SubCell"/>
</dbReference>
<dbReference type="PANTHER" id="PTHR38100">
    <property type="entry name" value="HIGH FREQUENCY LYSOGENIZATION PROTEIN HFLD"/>
    <property type="match status" value="1"/>
</dbReference>
<organism evidence="5 6">
    <name type="scientific">Salinisphaera japonica YTM-1</name>
    <dbReference type="NCBI Taxonomy" id="1209778"/>
    <lineage>
        <taxon>Bacteria</taxon>
        <taxon>Pseudomonadati</taxon>
        <taxon>Pseudomonadota</taxon>
        <taxon>Gammaproteobacteria</taxon>
        <taxon>Salinisphaerales</taxon>
        <taxon>Salinisphaeraceae</taxon>
        <taxon>Salinisphaera</taxon>
    </lineage>
</organism>
<comment type="caution">
    <text evidence="5">The sequence shown here is derived from an EMBL/GenBank/DDBJ whole genome shotgun (WGS) entry which is preliminary data.</text>
</comment>
<dbReference type="InterPro" id="IPR007451">
    <property type="entry name" value="HflD"/>
</dbReference>
<keyword evidence="6" id="KW-1185">Reference proteome</keyword>
<protein>
    <recommendedName>
        <fullName evidence="7">High frequency lysogenization protein HflD homolog</fullName>
    </recommendedName>
</protein>
<dbReference type="AlphaFoldDB" id="A0A423Q2P1"/>
<evidence type="ECO:0000313" key="5">
    <source>
        <dbReference type="EMBL" id="ROO32894.1"/>
    </source>
</evidence>
<proteinExistence type="predicted"/>
<dbReference type="EMBL" id="AYKG01000001">
    <property type="protein sequence ID" value="ROO32894.1"/>
    <property type="molecule type" value="Genomic_DNA"/>
</dbReference>
<dbReference type="FunCoup" id="A0A423Q2P1">
    <property type="interactions" value="63"/>
</dbReference>
<evidence type="ECO:0000313" key="6">
    <source>
        <dbReference type="Proteomes" id="UP000285310"/>
    </source>
</evidence>
<dbReference type="InterPro" id="IPR035932">
    <property type="entry name" value="HflD-like_sf"/>
</dbReference>
<accession>A0A423Q2P1</accession>
<evidence type="ECO:0000256" key="3">
    <source>
        <dbReference type="ARBA" id="ARBA00022490"/>
    </source>
</evidence>
<evidence type="ECO:0008006" key="7">
    <source>
        <dbReference type="Google" id="ProtNLM"/>
    </source>
</evidence>
<dbReference type="RefSeq" id="WP_123656615.1">
    <property type="nucleotide sequence ID" value="NZ_AYKG01000001.1"/>
</dbReference>
<keyword evidence="2" id="KW-1003">Cell membrane</keyword>
<dbReference type="Pfam" id="PF04356">
    <property type="entry name" value="DUF489"/>
    <property type="match status" value="1"/>
</dbReference>
<dbReference type="OrthoDB" id="9788031at2"/>
<keyword evidence="4" id="KW-0472">Membrane</keyword>
<dbReference type="Gene3D" id="1.10.3890.10">
    <property type="entry name" value="HflD-like"/>
    <property type="match status" value="1"/>
</dbReference>
<dbReference type="InParanoid" id="A0A423Q2P1"/>
<keyword evidence="3" id="KW-0963">Cytoplasm</keyword>
<dbReference type="SUPFAM" id="SSF101322">
    <property type="entry name" value="YcfC-like"/>
    <property type="match status" value="1"/>
</dbReference>
<dbReference type="Proteomes" id="UP000285310">
    <property type="component" value="Unassembled WGS sequence"/>
</dbReference>
<sequence>MNQGPNLQDQAYALAGVAQFARYAHDTAQDGQDLPVRFERALHAIFCTDPDQALDVFENRHELADGIAYLKPQLAGQRPDDKSAQVARYIGQILKLAGRLRQDEQALGRIRGAIDRARLAESADVAEILDTAYRETISPMRPQIMLQGHPSYLKNEYLQRRIRTQLLAAIRAGVLWRQCGGGFVSLFLRRKALLAGLEGG</sequence>
<reference evidence="5 6" key="1">
    <citation type="submission" date="2013-10" db="EMBL/GenBank/DDBJ databases">
        <title>Salinisphaera japonica YTM-1 Genome Sequencing.</title>
        <authorList>
            <person name="Lai Q."/>
            <person name="Li C."/>
            <person name="Shao Z."/>
        </authorList>
    </citation>
    <scope>NUCLEOTIDE SEQUENCE [LARGE SCALE GENOMIC DNA]</scope>
    <source>
        <strain evidence="5 6">YTM-1</strain>
    </source>
</reference>
<comment type="subcellular location">
    <subcellularLocation>
        <location evidence="1">Cytoplasm</location>
    </subcellularLocation>
</comment>
<name>A0A423Q2P1_9GAMM</name>
<evidence type="ECO:0000256" key="4">
    <source>
        <dbReference type="ARBA" id="ARBA00023136"/>
    </source>
</evidence>